<dbReference type="Proteomes" id="UP000809829">
    <property type="component" value="Unassembled WGS sequence"/>
</dbReference>
<comment type="caution">
    <text evidence="2">The sequence shown here is derived from an EMBL/GenBank/DDBJ whole genome shotgun (WGS) entry which is preliminary data.</text>
</comment>
<dbReference type="Pfam" id="PF11151">
    <property type="entry name" value="DUF2929"/>
    <property type="match status" value="1"/>
</dbReference>
<feature type="transmembrane region" description="Helical" evidence="1">
    <location>
        <begin position="32"/>
        <end position="53"/>
    </location>
</feature>
<organism evidence="2 3">
    <name type="scientific">Priestia iocasae</name>
    <dbReference type="NCBI Taxonomy" id="2291674"/>
    <lineage>
        <taxon>Bacteria</taxon>
        <taxon>Bacillati</taxon>
        <taxon>Bacillota</taxon>
        <taxon>Bacilli</taxon>
        <taxon>Bacillales</taxon>
        <taxon>Bacillaceae</taxon>
        <taxon>Priestia</taxon>
    </lineage>
</organism>
<dbReference type="InterPro" id="IPR021324">
    <property type="entry name" value="DUF2929"/>
</dbReference>
<dbReference type="EMBL" id="JAFBFC010000002">
    <property type="protein sequence ID" value="MBM7702586.1"/>
    <property type="molecule type" value="Genomic_DNA"/>
</dbReference>
<reference evidence="2 3" key="1">
    <citation type="submission" date="2021-01" db="EMBL/GenBank/DDBJ databases">
        <title>Genomic Encyclopedia of Type Strains, Phase IV (KMG-IV): sequencing the most valuable type-strain genomes for metagenomic binning, comparative biology and taxonomic classification.</title>
        <authorList>
            <person name="Goeker M."/>
        </authorList>
    </citation>
    <scope>NUCLEOTIDE SEQUENCE [LARGE SCALE GENOMIC DNA]</scope>
    <source>
        <strain evidence="2 3">DSM 104297</strain>
    </source>
</reference>
<sequence length="63" mass="7084">MRFFWTFFWGFLLINMAAYVISSMAGGTYDFAHASIVSVIFSLVIILLGEVGVPNEPIPHDHH</sequence>
<proteinExistence type="predicted"/>
<name>A0ABS2QV29_9BACI</name>
<keyword evidence="3" id="KW-1185">Reference proteome</keyword>
<protein>
    <recommendedName>
        <fullName evidence="4">DUF2929 domain-containing protein</fullName>
    </recommendedName>
</protein>
<keyword evidence="1" id="KW-0472">Membrane</keyword>
<accession>A0ABS2QV29</accession>
<keyword evidence="1" id="KW-1133">Transmembrane helix</keyword>
<evidence type="ECO:0008006" key="4">
    <source>
        <dbReference type="Google" id="ProtNLM"/>
    </source>
</evidence>
<dbReference type="RefSeq" id="WP_205185727.1">
    <property type="nucleotide sequence ID" value="NZ_JAFBFC010000002.1"/>
</dbReference>
<evidence type="ECO:0000256" key="1">
    <source>
        <dbReference type="SAM" id="Phobius"/>
    </source>
</evidence>
<gene>
    <name evidence="2" type="ORF">JOC83_001420</name>
</gene>
<keyword evidence="1" id="KW-0812">Transmembrane</keyword>
<evidence type="ECO:0000313" key="3">
    <source>
        <dbReference type="Proteomes" id="UP000809829"/>
    </source>
</evidence>
<evidence type="ECO:0000313" key="2">
    <source>
        <dbReference type="EMBL" id="MBM7702586.1"/>
    </source>
</evidence>